<organism evidence="2">
    <name type="scientific">Aureoumbra lagunensis</name>
    <dbReference type="NCBI Taxonomy" id="44058"/>
    <lineage>
        <taxon>Eukaryota</taxon>
        <taxon>Sar</taxon>
        <taxon>Stramenopiles</taxon>
        <taxon>Ochrophyta</taxon>
        <taxon>Pelagophyceae</taxon>
        <taxon>Pelagomonadales</taxon>
        <taxon>Aureoumbra</taxon>
    </lineage>
</organism>
<feature type="coiled-coil region" evidence="1">
    <location>
        <begin position="116"/>
        <end position="150"/>
    </location>
</feature>
<feature type="coiled-coil region" evidence="1">
    <location>
        <begin position="200"/>
        <end position="230"/>
    </location>
</feature>
<sequence length="447" mass="50701">MEAAERLCRDEEESFDEPAWARRVWAERYKLKSAQLAMHQKAIAEARRFAERAAYDMARDEALLQIFEKRGRQDETLNRAALELQELVQGKEYFFNQIEDNDQQFDAKIILAQRKLAETEAQCARCRESKKQLTREITRAEDTLRLLAIRVDDMLQRENKTNIRTRELSQTGADAMRQVTKLRNEEALTMDRQAAALAVNTALKIEIQNLQNRRQEIVDALKALETLKSETQMQITTQQTQAKELKDVDAKLEASISQHATAQRMLDNYQDAGKAAAVTLDAICCQIDVKRLKALQAETRAQRKLSESNALITRLANKQSHIFLIEQSNTAFDTAAHALCCNIKATAQANIVVSILQTRCAHFEMHDIAQTRYEQDISDLHKRLEQSEANFSNGQSLVQAFAQGLQKTKLDLDRTCASAAVADVLLVAKEQQDQKAALVLNAAELDR</sequence>
<dbReference type="AlphaFoldDB" id="A0A7S3JYR9"/>
<keyword evidence="1" id="KW-0175">Coiled coil</keyword>
<proteinExistence type="predicted"/>
<gene>
    <name evidence="2" type="ORF">ALAG00032_LOCUS10091</name>
</gene>
<name>A0A7S3JYR9_9STRA</name>
<reference evidence="2" key="1">
    <citation type="submission" date="2021-01" db="EMBL/GenBank/DDBJ databases">
        <authorList>
            <person name="Corre E."/>
            <person name="Pelletier E."/>
            <person name="Niang G."/>
            <person name="Scheremetjew M."/>
            <person name="Finn R."/>
            <person name="Kale V."/>
            <person name="Holt S."/>
            <person name="Cochrane G."/>
            <person name="Meng A."/>
            <person name="Brown T."/>
            <person name="Cohen L."/>
        </authorList>
    </citation>
    <scope>NUCLEOTIDE SEQUENCE</scope>
    <source>
        <strain evidence="2">CCMP1510</strain>
    </source>
</reference>
<evidence type="ECO:0000256" key="1">
    <source>
        <dbReference type="SAM" id="Coils"/>
    </source>
</evidence>
<dbReference type="EMBL" id="HBIJ01015078">
    <property type="protein sequence ID" value="CAE0369328.1"/>
    <property type="molecule type" value="Transcribed_RNA"/>
</dbReference>
<accession>A0A7S3JYR9</accession>
<protein>
    <submittedName>
        <fullName evidence="2">Uncharacterized protein</fullName>
    </submittedName>
</protein>
<evidence type="ECO:0000313" key="2">
    <source>
        <dbReference type="EMBL" id="CAE0369328.1"/>
    </source>
</evidence>